<evidence type="ECO:0000256" key="1">
    <source>
        <dbReference type="ARBA" id="ARBA00022448"/>
    </source>
</evidence>
<keyword evidence="9" id="KW-1185">Reference proteome</keyword>
<proteinExistence type="predicted"/>
<organism evidence="8 9">
    <name type="scientific">Bombella saccharophila</name>
    <dbReference type="NCBI Taxonomy" id="2967338"/>
    <lineage>
        <taxon>Bacteria</taxon>
        <taxon>Pseudomonadati</taxon>
        <taxon>Pseudomonadota</taxon>
        <taxon>Alphaproteobacteria</taxon>
        <taxon>Acetobacterales</taxon>
        <taxon>Acetobacteraceae</taxon>
        <taxon>Bombella</taxon>
    </lineage>
</organism>
<dbReference type="Gene3D" id="3.30.70.1440">
    <property type="entry name" value="Multidrug efflux transporter AcrB pore domain"/>
    <property type="match status" value="1"/>
</dbReference>
<feature type="transmembrane region" description="Helical" evidence="7">
    <location>
        <begin position="335"/>
        <end position="354"/>
    </location>
</feature>
<sequence>MVFCRVFIDRPVATTLLALAIFLSGLVALPFLPIATMPDMTATSIMVIANQPGATPQQMATSVSTPLERHLASIADVQTLESSTGSGQTSIFIDFSPSRNIDGALRDVQAALRATMSDLPTGTLNATPQAFKLDGDRPIYLLHLTSKQQSRDQLYDLALIRIRPILAQITGVGRVEIFGASNPAVRVELNPYPLYKWGLNPEDIRSALASANAYTPKGFFTLNGQRIQLQTNDQAINAAQYRNLIVAYRNKFYPIYLRDIARVHDDVQDIYQESTFNGQTAITIAIMPQPHANTVAIVNNITQRLPLLQQAIPATVSIHTGLDLSRTIRASLTDAKLTLIISILLVILVIALFFRHIGSTLIPAITVPVALSGTLTIMAWCGFSLDVLSLMALTIAVGFVIDDAIVVLENIARHMEAGVERYQASLIGTREISFTVISISLSLIAVFIPLLCIPGTLGSIFYEFALTMVAAIILSMVLSLTLTPMLCAHFLTIHHRTSAEPLCKPCSTLLHAPHIWGLYGIRLLLANTEASLHRLTQAYERSIKWSLKHPVLTGLTLPGSLFILIAGVAILPKTALPEMDLAILQGRIVGEPTLSFQALLRRLQQTEAIIQKDPAVQTVVTFNRNSYTGDFFISLKAKSQRDNPQTILARLHKAIPQQAGAEALFWAFGNNRQGGDDTNNTGNYRYVLQSDNSTPLYETTPLLLAKLRASGLFRNLSTNAEDMGSSAHIIVHRDLEARYNVTPQLIQNALFDSYGQSIVSTIHLPLTNHKVVMVVDDPFRQYPNTLHHLWLSTSAGTAAGGIASNLIRVRSKGTLSAQASIAQDSVTNSFANKLSGNNSNGAAVSSSQETMIPLDNVATIAKTPMPLTIAHHNGYYATTLSFDLTDGHSYDEAVTIIKNTLVNLHVSDVIHGEFTGTIGETNALMTNALLAFLAAIAIMYITLGILYESLIHPITILSTLPSAGVGAVLGLWVAGESFSLIAVIGIILLTGIVKKNAILVIDFALQTHKSNPEMTAEQAIQQASIIRFRPILMTTLAAALGGVPLLISDGYGCELRRPLGVAILGGMAISQLLTFYTTPAIYLLMERLKHRCQYLTKKLIARA</sequence>
<keyword evidence="5 7" id="KW-1133">Transmembrane helix</keyword>
<keyword evidence="2" id="KW-1003">Cell membrane</keyword>
<keyword evidence="4 7" id="KW-0812">Transmembrane</keyword>
<dbReference type="SUPFAM" id="SSF82866">
    <property type="entry name" value="Multidrug efflux transporter AcrB transmembrane domain"/>
    <property type="match status" value="2"/>
</dbReference>
<dbReference type="RefSeq" id="WP_266106785.1">
    <property type="nucleotide sequence ID" value="NZ_JANIDW010000002.1"/>
</dbReference>
<dbReference type="EMBL" id="JANIDW010000002">
    <property type="protein sequence ID" value="MCX5614759.1"/>
    <property type="molecule type" value="Genomic_DNA"/>
</dbReference>
<feature type="transmembrane region" description="Helical" evidence="7">
    <location>
        <begin position="361"/>
        <end position="385"/>
    </location>
</feature>
<evidence type="ECO:0000256" key="2">
    <source>
        <dbReference type="ARBA" id="ARBA00022475"/>
    </source>
</evidence>
<keyword evidence="1" id="KW-0813">Transport</keyword>
<evidence type="ECO:0000313" key="9">
    <source>
        <dbReference type="Proteomes" id="UP001165648"/>
    </source>
</evidence>
<dbReference type="SUPFAM" id="SSF82693">
    <property type="entry name" value="Multidrug efflux transporter AcrB pore domain, PN1, PN2, PC1 and PC2 subdomains"/>
    <property type="match status" value="2"/>
</dbReference>
<feature type="transmembrane region" description="Helical" evidence="7">
    <location>
        <begin position="468"/>
        <end position="491"/>
    </location>
</feature>
<dbReference type="Gene3D" id="1.20.1640.10">
    <property type="entry name" value="Multidrug efflux transporter AcrB transmembrane domain"/>
    <property type="match status" value="3"/>
</dbReference>
<keyword evidence="6 7" id="KW-0472">Membrane</keyword>
<feature type="transmembrane region" description="Helical" evidence="7">
    <location>
        <begin position="1059"/>
        <end position="1084"/>
    </location>
</feature>
<dbReference type="PANTHER" id="PTHR32063:SF34">
    <property type="entry name" value="MULTIDRUG RESISTANCE PROTEIN MDTC"/>
    <property type="match status" value="1"/>
</dbReference>
<dbReference type="SUPFAM" id="SSF82714">
    <property type="entry name" value="Multidrug efflux transporter AcrB TolC docking domain, DN and DC subdomains"/>
    <property type="match status" value="2"/>
</dbReference>
<evidence type="ECO:0000256" key="3">
    <source>
        <dbReference type="ARBA" id="ARBA00022519"/>
    </source>
</evidence>
<feature type="transmembrane region" description="Helical" evidence="7">
    <location>
        <begin position="551"/>
        <end position="571"/>
    </location>
</feature>
<dbReference type="Gene3D" id="3.30.70.1320">
    <property type="entry name" value="Multidrug efflux transporter AcrB pore domain like"/>
    <property type="match status" value="1"/>
</dbReference>
<comment type="caution">
    <text evidence="8">The sequence shown here is derived from an EMBL/GenBank/DDBJ whole genome shotgun (WGS) entry which is preliminary data.</text>
</comment>
<protein>
    <submittedName>
        <fullName evidence="8">Efflux RND transporter permease subunit</fullName>
    </submittedName>
</protein>
<dbReference type="InterPro" id="IPR027463">
    <property type="entry name" value="AcrB_DN_DC_subdom"/>
</dbReference>
<dbReference type="InterPro" id="IPR001036">
    <property type="entry name" value="Acrflvin-R"/>
</dbReference>
<evidence type="ECO:0000313" key="8">
    <source>
        <dbReference type="EMBL" id="MCX5614759.1"/>
    </source>
</evidence>
<dbReference type="PANTHER" id="PTHR32063">
    <property type="match status" value="1"/>
</dbReference>
<gene>
    <name evidence="8" type="ORF">NQF64_05820</name>
</gene>
<feature type="transmembrane region" description="Helical" evidence="7">
    <location>
        <begin position="432"/>
        <end position="462"/>
    </location>
</feature>
<dbReference type="PRINTS" id="PR00702">
    <property type="entry name" value="ACRIFLAVINRP"/>
</dbReference>
<feature type="transmembrane region" description="Helical" evidence="7">
    <location>
        <begin position="980"/>
        <end position="1005"/>
    </location>
</feature>
<name>A0ABT3WAF2_9PROT</name>
<dbReference type="Proteomes" id="UP001165648">
    <property type="component" value="Unassembled WGS sequence"/>
</dbReference>
<feature type="transmembrane region" description="Helical" evidence="7">
    <location>
        <begin position="954"/>
        <end position="974"/>
    </location>
</feature>
<evidence type="ECO:0000256" key="7">
    <source>
        <dbReference type="SAM" id="Phobius"/>
    </source>
</evidence>
<accession>A0ABT3WAF2</accession>
<evidence type="ECO:0000256" key="5">
    <source>
        <dbReference type="ARBA" id="ARBA00022989"/>
    </source>
</evidence>
<feature type="transmembrane region" description="Helical" evidence="7">
    <location>
        <begin position="1026"/>
        <end position="1047"/>
    </location>
</feature>
<feature type="transmembrane region" description="Helical" evidence="7">
    <location>
        <begin position="928"/>
        <end position="947"/>
    </location>
</feature>
<dbReference type="Gene3D" id="3.30.70.1430">
    <property type="entry name" value="Multidrug efflux transporter AcrB pore domain"/>
    <property type="match status" value="2"/>
</dbReference>
<evidence type="ECO:0000256" key="4">
    <source>
        <dbReference type="ARBA" id="ARBA00022692"/>
    </source>
</evidence>
<feature type="transmembrane region" description="Helical" evidence="7">
    <location>
        <begin position="391"/>
        <end position="411"/>
    </location>
</feature>
<reference evidence="8 9" key="1">
    <citation type="submission" date="2022-07" db="EMBL/GenBank/DDBJ databases">
        <title>Bombella genomes.</title>
        <authorList>
            <person name="Harer L."/>
            <person name="Styblova S."/>
            <person name="Ehrmann M."/>
        </authorList>
    </citation>
    <scope>NUCLEOTIDE SEQUENCE [LARGE SCALE GENOMIC DNA]</scope>
    <source>
        <strain evidence="8 9">TMW 2.2558</strain>
    </source>
</reference>
<dbReference type="Pfam" id="PF00873">
    <property type="entry name" value="ACR_tran"/>
    <property type="match status" value="2"/>
</dbReference>
<dbReference type="Gene3D" id="3.30.2090.10">
    <property type="entry name" value="Multidrug efflux transporter AcrB TolC docking domain, DN and DC subdomains"/>
    <property type="match status" value="2"/>
</dbReference>
<evidence type="ECO:0000256" key="6">
    <source>
        <dbReference type="ARBA" id="ARBA00023136"/>
    </source>
</evidence>
<keyword evidence="3" id="KW-0997">Cell inner membrane</keyword>